<keyword evidence="3" id="KW-1185">Reference proteome</keyword>
<dbReference type="EMBL" id="MBTG01000034">
    <property type="protein sequence ID" value="OPH50427.1"/>
    <property type="molecule type" value="Genomic_DNA"/>
</dbReference>
<feature type="region of interest" description="Disordered" evidence="1">
    <location>
        <begin position="32"/>
        <end position="60"/>
    </location>
</feature>
<proteinExistence type="predicted"/>
<accession>A0A1V4HBW4</accession>
<dbReference type="Proteomes" id="UP000190626">
    <property type="component" value="Unassembled WGS sequence"/>
</dbReference>
<organism evidence="2 3">
    <name type="scientific">Paenibacillus ferrarius</name>
    <dbReference type="NCBI Taxonomy" id="1469647"/>
    <lineage>
        <taxon>Bacteria</taxon>
        <taxon>Bacillati</taxon>
        <taxon>Bacillota</taxon>
        <taxon>Bacilli</taxon>
        <taxon>Bacillales</taxon>
        <taxon>Paenibacillaceae</taxon>
        <taxon>Paenibacillus</taxon>
    </lineage>
</organism>
<evidence type="ECO:0000256" key="1">
    <source>
        <dbReference type="SAM" id="MobiDB-lite"/>
    </source>
</evidence>
<dbReference type="AlphaFoldDB" id="A0A1V4HBW4"/>
<evidence type="ECO:0000313" key="3">
    <source>
        <dbReference type="Proteomes" id="UP000190626"/>
    </source>
</evidence>
<evidence type="ECO:0000313" key="2">
    <source>
        <dbReference type="EMBL" id="OPH50427.1"/>
    </source>
</evidence>
<gene>
    <name evidence="2" type="ORF">BC351_07140</name>
</gene>
<comment type="caution">
    <text evidence="2">The sequence shown here is derived from an EMBL/GenBank/DDBJ whole genome shotgun (WGS) entry which is preliminary data.</text>
</comment>
<dbReference type="STRING" id="1469647.BC351_07140"/>
<sequence>MDMRVGANAYFLESGNQEVKVSLKYLRLKNQARKKLRSEKGKPLRGSRHQKQSSSSPSVSSIVLPPALAQWTVLVGYSRLVWDSECALPKKNRPMTCSSSMEQTGSQAKYIFIHGGGGQVMLIGAVSCLINFY</sequence>
<feature type="compositionally biased region" description="Basic residues" evidence="1">
    <location>
        <begin position="32"/>
        <end position="51"/>
    </location>
</feature>
<protein>
    <submittedName>
        <fullName evidence="2">Uncharacterized protein</fullName>
    </submittedName>
</protein>
<name>A0A1V4HBW4_9BACL</name>
<reference evidence="3" key="1">
    <citation type="submission" date="2016-07" db="EMBL/GenBank/DDBJ databases">
        <authorList>
            <person name="Florea S."/>
            <person name="Webb J.S."/>
            <person name="Jaromczyk J."/>
            <person name="Schardl C.L."/>
        </authorList>
    </citation>
    <scope>NUCLEOTIDE SEQUENCE [LARGE SCALE GENOMIC DNA]</scope>
    <source>
        <strain evidence="3">CY1</strain>
    </source>
</reference>